<sequence>MCQIFTSQHNSFNVFWITIVPSILPVSICVQKAISISSLLFCISFDESTELAIKFRIKNELTRMFPFKRIFEIINSFDIGLPSSNSRHSYTLNV</sequence>
<dbReference type="AlphaFoldDB" id="A0A3M7QUH5"/>
<gene>
    <name evidence="1" type="ORF">BpHYR1_029991</name>
</gene>
<accession>A0A3M7QUH5</accession>
<evidence type="ECO:0000313" key="1">
    <source>
        <dbReference type="EMBL" id="RNA14638.1"/>
    </source>
</evidence>
<organism evidence="1 2">
    <name type="scientific">Brachionus plicatilis</name>
    <name type="common">Marine rotifer</name>
    <name type="synonym">Brachionus muelleri</name>
    <dbReference type="NCBI Taxonomy" id="10195"/>
    <lineage>
        <taxon>Eukaryota</taxon>
        <taxon>Metazoa</taxon>
        <taxon>Spiralia</taxon>
        <taxon>Gnathifera</taxon>
        <taxon>Rotifera</taxon>
        <taxon>Eurotatoria</taxon>
        <taxon>Monogononta</taxon>
        <taxon>Pseudotrocha</taxon>
        <taxon>Ploima</taxon>
        <taxon>Brachionidae</taxon>
        <taxon>Brachionus</taxon>
    </lineage>
</organism>
<comment type="caution">
    <text evidence="1">The sequence shown here is derived from an EMBL/GenBank/DDBJ whole genome shotgun (WGS) entry which is preliminary data.</text>
</comment>
<name>A0A3M7QUH5_BRAPC</name>
<dbReference type="EMBL" id="REGN01005144">
    <property type="protein sequence ID" value="RNA14638.1"/>
    <property type="molecule type" value="Genomic_DNA"/>
</dbReference>
<keyword evidence="2" id="KW-1185">Reference proteome</keyword>
<dbReference type="Proteomes" id="UP000276133">
    <property type="component" value="Unassembled WGS sequence"/>
</dbReference>
<proteinExistence type="predicted"/>
<protein>
    <submittedName>
        <fullName evidence="1">Uncharacterized protein</fullName>
    </submittedName>
</protein>
<reference evidence="1 2" key="1">
    <citation type="journal article" date="2018" name="Sci. Rep.">
        <title>Genomic signatures of local adaptation to the degree of environmental predictability in rotifers.</title>
        <authorList>
            <person name="Franch-Gras L."/>
            <person name="Hahn C."/>
            <person name="Garcia-Roger E.M."/>
            <person name="Carmona M.J."/>
            <person name="Serra M."/>
            <person name="Gomez A."/>
        </authorList>
    </citation>
    <scope>NUCLEOTIDE SEQUENCE [LARGE SCALE GENOMIC DNA]</scope>
    <source>
        <strain evidence="1">HYR1</strain>
    </source>
</reference>
<evidence type="ECO:0000313" key="2">
    <source>
        <dbReference type="Proteomes" id="UP000276133"/>
    </source>
</evidence>